<evidence type="ECO:0000259" key="1">
    <source>
        <dbReference type="SMART" id="SM00481"/>
    </source>
</evidence>
<dbReference type="InterPro" id="IPR052018">
    <property type="entry name" value="PHP_domain"/>
</dbReference>
<dbReference type="CDD" id="cd07432">
    <property type="entry name" value="PHP_HisPPase"/>
    <property type="match status" value="1"/>
</dbReference>
<dbReference type="InterPro" id="IPR016195">
    <property type="entry name" value="Pol/histidinol_Pase-like"/>
</dbReference>
<sequence length="344" mass="39961">MIKFFVPMGVTEMIIEVSLRKWESVSYFLYDPLKRLRMGGYSYSKDLKIFVRETDLRKVNFGTWRLEVVSRETGETPLFDLKVEFSRSKVRPQWYRGELHTHTKASDGKWSIEELTLVLKERGVDFFFVTDHNVLGTSKPIEVKGLQVYPGIEITVAKGHTVVLDPDEKLRPFKFDGYICGIAHPFFPRNESCPDCSFESSWKCDFVEVWNSDIENERWFIYNVEALKKYKRVVKRRYLTAVATGDVHNEASLVHWIPSHFLLPDLSLESVLNSLVEGLVVCGEVKIDEDRLVLPEAARAFLEGTELSTNTLENFHETRELEVKRPDGKLLVYYNFKAPLNQYL</sequence>
<dbReference type="SMART" id="SM00481">
    <property type="entry name" value="POLIIIAc"/>
    <property type="match status" value="1"/>
</dbReference>
<dbReference type="PANTHER" id="PTHR42924:SF3">
    <property type="entry name" value="POLYMERASE_HISTIDINOL PHOSPHATASE N-TERMINAL DOMAIN-CONTAINING PROTEIN"/>
    <property type="match status" value="1"/>
</dbReference>
<organism evidence="2">
    <name type="scientific">Pseudothermotoga hypogea</name>
    <dbReference type="NCBI Taxonomy" id="57487"/>
    <lineage>
        <taxon>Bacteria</taxon>
        <taxon>Thermotogati</taxon>
        <taxon>Thermotogota</taxon>
        <taxon>Thermotogae</taxon>
        <taxon>Thermotogales</taxon>
        <taxon>Thermotogaceae</taxon>
        <taxon>Pseudothermotoga</taxon>
    </lineage>
</organism>
<name>A0A832I6T4_9THEM</name>
<dbReference type="SUPFAM" id="SSF89550">
    <property type="entry name" value="PHP domain-like"/>
    <property type="match status" value="1"/>
</dbReference>
<comment type="caution">
    <text evidence="2">The sequence shown here is derived from an EMBL/GenBank/DDBJ whole genome shotgun (WGS) entry which is preliminary data.</text>
</comment>
<dbReference type="PANTHER" id="PTHR42924">
    <property type="entry name" value="EXONUCLEASE"/>
    <property type="match status" value="1"/>
</dbReference>
<protein>
    <recommendedName>
        <fullName evidence="1">Polymerase/histidinol phosphatase N-terminal domain-containing protein</fullName>
    </recommendedName>
</protein>
<evidence type="ECO:0000313" key="2">
    <source>
        <dbReference type="EMBL" id="HGZ79445.1"/>
    </source>
</evidence>
<accession>A0A832I6T4</accession>
<dbReference type="Gene3D" id="3.20.20.140">
    <property type="entry name" value="Metal-dependent hydrolases"/>
    <property type="match status" value="1"/>
</dbReference>
<feature type="domain" description="Polymerase/histidinol phosphatase N-terminal" evidence="1">
    <location>
        <begin position="97"/>
        <end position="158"/>
    </location>
</feature>
<proteinExistence type="predicted"/>
<dbReference type="EMBL" id="DTKQ01000041">
    <property type="protein sequence ID" value="HGZ79445.1"/>
    <property type="molecule type" value="Genomic_DNA"/>
</dbReference>
<dbReference type="GO" id="GO:0035312">
    <property type="term" value="F:5'-3' DNA exonuclease activity"/>
    <property type="evidence" value="ECO:0007669"/>
    <property type="project" value="TreeGrafter"/>
</dbReference>
<reference evidence="2" key="1">
    <citation type="journal article" date="2020" name="mSystems">
        <title>Genome- and Community-Level Interaction Insights into Carbon Utilization and Element Cycling Functions of Hydrothermarchaeota in Hydrothermal Sediment.</title>
        <authorList>
            <person name="Zhou Z."/>
            <person name="Liu Y."/>
            <person name="Xu W."/>
            <person name="Pan J."/>
            <person name="Luo Z.H."/>
            <person name="Li M."/>
        </authorList>
    </citation>
    <scope>NUCLEOTIDE SEQUENCE [LARGE SCALE GENOMIC DNA]</scope>
    <source>
        <strain evidence="2">SpSt-86</strain>
    </source>
</reference>
<dbReference type="InterPro" id="IPR003141">
    <property type="entry name" value="Pol/His_phosphatase_N"/>
</dbReference>
<dbReference type="GO" id="GO:0004534">
    <property type="term" value="F:5'-3' RNA exonuclease activity"/>
    <property type="evidence" value="ECO:0007669"/>
    <property type="project" value="TreeGrafter"/>
</dbReference>
<gene>
    <name evidence="2" type="ORF">ENW55_05640</name>
</gene>
<dbReference type="AlphaFoldDB" id="A0A832I6T4"/>